<reference evidence="7 8" key="1">
    <citation type="submission" date="2019-02" db="EMBL/GenBank/DDBJ databases">
        <title>Genomic Encyclopedia of Type Strains, Phase IV (KMG-IV): sequencing the most valuable type-strain genomes for metagenomic binning, comparative biology and taxonomic classification.</title>
        <authorList>
            <person name="Goeker M."/>
        </authorList>
    </citation>
    <scope>NUCLEOTIDE SEQUENCE [LARGE SCALE GENOMIC DNA]</scope>
    <source>
        <strain evidence="7 8">DSM 19570</strain>
    </source>
</reference>
<dbReference type="PANTHER" id="PTHR30250:SF11">
    <property type="entry name" value="O-ANTIGEN TRANSPORTER-RELATED"/>
    <property type="match status" value="1"/>
</dbReference>
<feature type="transmembrane region" description="Helical" evidence="6">
    <location>
        <begin position="176"/>
        <end position="197"/>
    </location>
</feature>
<keyword evidence="4 6" id="KW-1133">Transmembrane helix</keyword>
<dbReference type="GO" id="GO:0005886">
    <property type="term" value="C:plasma membrane"/>
    <property type="evidence" value="ECO:0007669"/>
    <property type="project" value="UniProtKB-SubCell"/>
</dbReference>
<evidence type="ECO:0000256" key="5">
    <source>
        <dbReference type="ARBA" id="ARBA00023136"/>
    </source>
</evidence>
<feature type="transmembrane region" description="Helical" evidence="6">
    <location>
        <begin position="116"/>
        <end position="138"/>
    </location>
</feature>
<dbReference type="PANTHER" id="PTHR30250">
    <property type="entry name" value="PST FAMILY PREDICTED COLANIC ACID TRANSPORTER"/>
    <property type="match status" value="1"/>
</dbReference>
<dbReference type="AlphaFoldDB" id="A0A4V2FRS4"/>
<feature type="transmembrane region" description="Helical" evidence="6">
    <location>
        <begin position="337"/>
        <end position="357"/>
    </location>
</feature>
<feature type="transmembrane region" description="Helical" evidence="6">
    <location>
        <begin position="298"/>
        <end position="317"/>
    </location>
</feature>
<feature type="transmembrane region" description="Helical" evidence="6">
    <location>
        <begin position="364"/>
        <end position="385"/>
    </location>
</feature>
<feature type="transmembrane region" description="Helical" evidence="6">
    <location>
        <begin position="40"/>
        <end position="59"/>
    </location>
</feature>
<feature type="transmembrane region" description="Helical" evidence="6">
    <location>
        <begin position="252"/>
        <end position="277"/>
    </location>
</feature>
<keyword evidence="2" id="KW-1003">Cell membrane</keyword>
<dbReference type="RefSeq" id="WP_130434953.1">
    <property type="nucleotide sequence ID" value="NZ_SHKP01000011.1"/>
</dbReference>
<dbReference type="OrthoDB" id="9153933at2"/>
<feature type="transmembrane region" description="Helical" evidence="6">
    <location>
        <begin position="80"/>
        <end position="104"/>
    </location>
</feature>
<protein>
    <submittedName>
        <fullName evidence="7">O-antigen/teichoic acid export membrane protein</fullName>
    </submittedName>
</protein>
<evidence type="ECO:0000256" key="4">
    <source>
        <dbReference type="ARBA" id="ARBA00022989"/>
    </source>
</evidence>
<name>A0A4V2FRS4_9BURK</name>
<evidence type="ECO:0000256" key="3">
    <source>
        <dbReference type="ARBA" id="ARBA00022692"/>
    </source>
</evidence>
<comment type="caution">
    <text evidence="7">The sequence shown here is derived from an EMBL/GenBank/DDBJ whole genome shotgun (WGS) entry which is preliminary data.</text>
</comment>
<evidence type="ECO:0000256" key="2">
    <source>
        <dbReference type="ARBA" id="ARBA00022475"/>
    </source>
</evidence>
<dbReference type="EMBL" id="SHKP01000011">
    <property type="protein sequence ID" value="RZT91439.1"/>
    <property type="molecule type" value="Genomic_DNA"/>
</dbReference>
<dbReference type="InterPro" id="IPR050833">
    <property type="entry name" value="Poly_Biosynth_Transport"/>
</dbReference>
<evidence type="ECO:0000256" key="1">
    <source>
        <dbReference type="ARBA" id="ARBA00004651"/>
    </source>
</evidence>
<feature type="transmembrane region" description="Helical" evidence="6">
    <location>
        <begin position="391"/>
        <end position="412"/>
    </location>
</feature>
<sequence length="427" mass="45738">MQIARRAATLALIAAGGQVIAYLLQVLLARRLGVDGFEAYVAAASAFILMVTLAPRGIEKYALRVLPAMLERGDWGAARGYLRFALAQVLLASVLTALLVAIWALGFSDGSNARRWAIVFSCLALPAGALTHCALEILSAAGGELRAAAIFRVAVPGLVLAMVALLLPLFPEPSGVVAIAAWGVAWSLALVLMALALRRIAPPQIWRAVPRAAPRLWIREARPFWIYRISMAVLAQAPIVALVALQPSPAAVGAYAAAAGTVSLVVVLVTATNRIYARRLAVLLERGDYDGVLEQRRLRLRWLAPLMVLMLLVAFLFSEPLLAFVRPEFVADGVAPLRLLSVAAAFSLLFAMAPTYLKYRRRKLATYSIVAGAAALQLVLLLLLVPNHGAAGAAWAYLLSMGSLYGVFAWLARREVLELQAAAPRGD</sequence>
<keyword evidence="8" id="KW-1185">Reference proteome</keyword>
<evidence type="ECO:0000313" key="8">
    <source>
        <dbReference type="Proteomes" id="UP000293671"/>
    </source>
</evidence>
<proteinExistence type="predicted"/>
<accession>A0A4V2FRS4</accession>
<feature type="transmembrane region" description="Helical" evidence="6">
    <location>
        <begin position="150"/>
        <end position="170"/>
    </location>
</feature>
<evidence type="ECO:0000256" key="6">
    <source>
        <dbReference type="SAM" id="Phobius"/>
    </source>
</evidence>
<keyword evidence="5 6" id="KW-0472">Membrane</keyword>
<feature type="transmembrane region" description="Helical" evidence="6">
    <location>
        <begin position="225"/>
        <end position="246"/>
    </location>
</feature>
<organism evidence="7 8">
    <name type="scientific">Rivibacter subsaxonicus</name>
    <dbReference type="NCBI Taxonomy" id="457575"/>
    <lineage>
        <taxon>Bacteria</taxon>
        <taxon>Pseudomonadati</taxon>
        <taxon>Pseudomonadota</taxon>
        <taxon>Betaproteobacteria</taxon>
        <taxon>Burkholderiales</taxon>
        <taxon>Rivibacter</taxon>
    </lineage>
</organism>
<comment type="subcellular location">
    <subcellularLocation>
        <location evidence="1">Cell membrane</location>
        <topology evidence="1">Multi-pass membrane protein</topology>
    </subcellularLocation>
</comment>
<evidence type="ECO:0000313" key="7">
    <source>
        <dbReference type="EMBL" id="RZT91439.1"/>
    </source>
</evidence>
<keyword evidence="3 6" id="KW-0812">Transmembrane</keyword>
<feature type="transmembrane region" description="Helical" evidence="6">
    <location>
        <begin position="7"/>
        <end position="28"/>
    </location>
</feature>
<dbReference type="Proteomes" id="UP000293671">
    <property type="component" value="Unassembled WGS sequence"/>
</dbReference>
<gene>
    <name evidence="7" type="ORF">EV670_3710</name>
</gene>